<dbReference type="PANTHER" id="PTHR11669:SF5">
    <property type="entry name" value="REPLICATION FACTOR C SUBUNIT 2"/>
    <property type="match status" value="1"/>
</dbReference>
<evidence type="ECO:0000256" key="3">
    <source>
        <dbReference type="ARBA" id="ARBA00022741"/>
    </source>
</evidence>
<proteinExistence type="inferred from homology"/>
<evidence type="ECO:0000259" key="5">
    <source>
        <dbReference type="SMART" id="SM00382"/>
    </source>
</evidence>
<keyword evidence="2" id="KW-0235">DNA replication</keyword>
<evidence type="ECO:0000256" key="1">
    <source>
        <dbReference type="ARBA" id="ARBA00005378"/>
    </source>
</evidence>
<gene>
    <name evidence="6" type="ORF">BU14_0289s0005</name>
</gene>
<dbReference type="EMBL" id="KV918947">
    <property type="protein sequence ID" value="OSX74426.1"/>
    <property type="molecule type" value="Genomic_DNA"/>
</dbReference>
<dbReference type="PANTHER" id="PTHR11669">
    <property type="entry name" value="REPLICATION FACTOR C / DNA POLYMERASE III GAMMA-TAU SUBUNIT"/>
    <property type="match status" value="1"/>
</dbReference>
<organism evidence="6 7">
    <name type="scientific">Porphyra umbilicalis</name>
    <name type="common">Purple laver</name>
    <name type="synonym">Red alga</name>
    <dbReference type="NCBI Taxonomy" id="2786"/>
    <lineage>
        <taxon>Eukaryota</taxon>
        <taxon>Rhodophyta</taxon>
        <taxon>Bangiophyceae</taxon>
        <taxon>Bangiales</taxon>
        <taxon>Bangiaceae</taxon>
        <taxon>Porphyra</taxon>
    </lineage>
</organism>
<dbReference type="GO" id="GO:0005524">
    <property type="term" value="F:ATP binding"/>
    <property type="evidence" value="ECO:0007669"/>
    <property type="project" value="UniProtKB-KW"/>
</dbReference>
<dbReference type="SMART" id="SM00382">
    <property type="entry name" value="AAA"/>
    <property type="match status" value="1"/>
</dbReference>
<dbReference type="InterPro" id="IPR027417">
    <property type="entry name" value="P-loop_NTPase"/>
</dbReference>
<dbReference type="Proteomes" id="UP000218209">
    <property type="component" value="Unassembled WGS sequence"/>
</dbReference>
<keyword evidence="4" id="KW-0067">ATP-binding</keyword>
<dbReference type="GO" id="GO:0005634">
    <property type="term" value="C:nucleus"/>
    <property type="evidence" value="ECO:0007669"/>
    <property type="project" value="TreeGrafter"/>
</dbReference>
<dbReference type="GO" id="GO:0005663">
    <property type="term" value="C:DNA replication factor C complex"/>
    <property type="evidence" value="ECO:0007669"/>
    <property type="project" value="TreeGrafter"/>
</dbReference>
<evidence type="ECO:0000256" key="4">
    <source>
        <dbReference type="ARBA" id="ARBA00022840"/>
    </source>
</evidence>
<dbReference type="InterPro" id="IPR047854">
    <property type="entry name" value="RFC_lid"/>
</dbReference>
<dbReference type="GO" id="GO:0006261">
    <property type="term" value="P:DNA-templated DNA replication"/>
    <property type="evidence" value="ECO:0007669"/>
    <property type="project" value="TreeGrafter"/>
</dbReference>
<dbReference type="InterPro" id="IPR050238">
    <property type="entry name" value="DNA_Rep/Repair_Clamp_Loader"/>
</dbReference>
<comment type="similarity">
    <text evidence="1">Belongs to the activator 1 small subunits family.</text>
</comment>
<dbReference type="AlphaFoldDB" id="A0A1X6P0X9"/>
<evidence type="ECO:0000256" key="2">
    <source>
        <dbReference type="ARBA" id="ARBA00022705"/>
    </source>
</evidence>
<dbReference type="GO" id="GO:0003677">
    <property type="term" value="F:DNA binding"/>
    <property type="evidence" value="ECO:0007669"/>
    <property type="project" value="InterPro"/>
</dbReference>
<dbReference type="GO" id="GO:0003689">
    <property type="term" value="F:DNA clamp loader activity"/>
    <property type="evidence" value="ECO:0007669"/>
    <property type="project" value="TreeGrafter"/>
</dbReference>
<dbReference type="SUPFAM" id="SSF52540">
    <property type="entry name" value="P-loop containing nucleoside triphosphate hydrolases"/>
    <property type="match status" value="1"/>
</dbReference>
<dbReference type="InterPro" id="IPR008921">
    <property type="entry name" value="DNA_pol3_clamp-load_cplx_C"/>
</dbReference>
<dbReference type="CDD" id="cd00009">
    <property type="entry name" value="AAA"/>
    <property type="match status" value="1"/>
</dbReference>
<dbReference type="Gene3D" id="1.20.272.10">
    <property type="match status" value="1"/>
</dbReference>
<keyword evidence="3" id="KW-0547">Nucleotide-binding</keyword>
<protein>
    <recommendedName>
        <fullName evidence="5">AAA+ ATPase domain-containing protein</fullName>
    </recommendedName>
</protein>
<accession>A0A1X6P0X9</accession>
<keyword evidence="7" id="KW-1185">Reference proteome</keyword>
<dbReference type="InterPro" id="IPR003959">
    <property type="entry name" value="ATPase_AAA_core"/>
</dbReference>
<dbReference type="InterPro" id="IPR013748">
    <property type="entry name" value="Rep_factorC_C"/>
</dbReference>
<dbReference type="Gene3D" id="1.10.8.60">
    <property type="match status" value="1"/>
</dbReference>
<evidence type="ECO:0000313" key="7">
    <source>
        <dbReference type="Proteomes" id="UP000218209"/>
    </source>
</evidence>
<dbReference type="CDD" id="cd18140">
    <property type="entry name" value="HLD_clamp_RFC"/>
    <property type="match status" value="1"/>
</dbReference>
<name>A0A1X6P0X9_PORUM</name>
<dbReference type="GO" id="GO:0006281">
    <property type="term" value="P:DNA repair"/>
    <property type="evidence" value="ECO:0007669"/>
    <property type="project" value="TreeGrafter"/>
</dbReference>
<reference evidence="6 7" key="1">
    <citation type="submission" date="2017-03" db="EMBL/GenBank/DDBJ databases">
        <title>WGS assembly of Porphyra umbilicalis.</title>
        <authorList>
            <person name="Brawley S.H."/>
            <person name="Blouin N.A."/>
            <person name="Ficko-Blean E."/>
            <person name="Wheeler G.L."/>
            <person name="Lohr M."/>
            <person name="Goodson H.V."/>
            <person name="Jenkins J.W."/>
            <person name="Blaby-Haas C.E."/>
            <person name="Helliwell K.E."/>
            <person name="Chan C."/>
            <person name="Marriage T."/>
            <person name="Bhattacharya D."/>
            <person name="Klein A.S."/>
            <person name="Badis Y."/>
            <person name="Brodie J."/>
            <person name="Cao Y."/>
            <person name="Collen J."/>
            <person name="Dittami S.M."/>
            <person name="Gachon C.M."/>
            <person name="Green B.R."/>
            <person name="Karpowicz S."/>
            <person name="Kim J.W."/>
            <person name="Kudahl U."/>
            <person name="Lin S."/>
            <person name="Michel G."/>
            <person name="Mittag M."/>
            <person name="Olson B.J."/>
            <person name="Pangilinan J."/>
            <person name="Peng Y."/>
            <person name="Qiu H."/>
            <person name="Shu S."/>
            <person name="Singer J.T."/>
            <person name="Smith A.G."/>
            <person name="Sprecher B.N."/>
            <person name="Wagner V."/>
            <person name="Wang W."/>
            <person name="Wang Z.-Y."/>
            <person name="Yan J."/>
            <person name="Yarish C."/>
            <person name="Zoeuner-Riek S."/>
            <person name="Zhuang Y."/>
            <person name="Zou Y."/>
            <person name="Lindquist E.A."/>
            <person name="Grimwood J."/>
            <person name="Barry K."/>
            <person name="Rokhsar D.S."/>
            <person name="Schmutz J."/>
            <person name="Stiller J.W."/>
            <person name="Grossman A.R."/>
            <person name="Prochnik S.E."/>
        </authorList>
    </citation>
    <scope>NUCLEOTIDE SEQUENCE [LARGE SCALE GENOMIC DNA]</scope>
    <source>
        <strain evidence="6">4086291</strain>
    </source>
</reference>
<dbReference type="Gene3D" id="3.40.50.300">
    <property type="entry name" value="P-loop containing nucleotide triphosphate hydrolases"/>
    <property type="match status" value="1"/>
</dbReference>
<dbReference type="Pfam" id="PF08542">
    <property type="entry name" value="Rep_fac_C"/>
    <property type="match status" value="1"/>
</dbReference>
<dbReference type="GO" id="GO:0016887">
    <property type="term" value="F:ATP hydrolysis activity"/>
    <property type="evidence" value="ECO:0007669"/>
    <property type="project" value="InterPro"/>
</dbReference>
<feature type="domain" description="AAA+ ATPase" evidence="5">
    <location>
        <begin position="1"/>
        <end position="129"/>
    </location>
</feature>
<dbReference type="OrthoDB" id="4199794at2759"/>
<sequence length="284" mass="29649">MPNLLLAGSPGVGKTTAVLALARECLGGDAALLREAVLELNASDDRGIETVRSAIKAFAQKKLTLPAGRHKLVLLDEADSMTEAAQQALRRTMEVYSSTTRFALACNLSGRIIEPIQSRCAVVRFARLTDAQVLARVRRVAAAEGLTMDEEGAAAVVFTADGDMRVALNGLQATVNGFGAVTKAGVLKVCDVPHPGMAAEILAAAVARDVDAATGVLMRLVRGGYAPVDIVQVLFRVTKAADLAEDVKLDVLRAIGLTHARVAGGVASPAQLCGLVARMCRIGL</sequence>
<evidence type="ECO:0000313" key="6">
    <source>
        <dbReference type="EMBL" id="OSX74426.1"/>
    </source>
</evidence>
<dbReference type="SUPFAM" id="SSF48019">
    <property type="entry name" value="post-AAA+ oligomerization domain-like"/>
    <property type="match status" value="1"/>
</dbReference>
<dbReference type="Pfam" id="PF00004">
    <property type="entry name" value="AAA"/>
    <property type="match status" value="1"/>
</dbReference>
<dbReference type="InterPro" id="IPR003593">
    <property type="entry name" value="AAA+_ATPase"/>
</dbReference>
<dbReference type="FunFam" id="1.10.8.60:FF:000012">
    <property type="entry name" value="Replication factor C subunit 4"/>
    <property type="match status" value="1"/>
</dbReference>